<dbReference type="EMBL" id="WMJX01000042">
    <property type="protein sequence ID" value="MTG99079.1"/>
    <property type="molecule type" value="Genomic_DNA"/>
</dbReference>
<dbReference type="Proteomes" id="UP000438760">
    <property type="component" value="Unassembled WGS sequence"/>
</dbReference>
<comment type="caution">
    <text evidence="2">The sequence shown here is derived from an EMBL/GenBank/DDBJ whole genome shotgun (WGS) entry which is preliminary data.</text>
</comment>
<sequence>MKKLFMFLAVAGLATFGVSCSSDDNSSDSGKESKQLVLSADRVDVKEGDLVKFTVQADKKNVDGAKIYVDGVEAGIEHVFEKEGTFNVVAKKANFEDSAALKITVTKKDGTDPDTEKKTFTLVADKADVKVGETVTFSAKENNVAISGFKVKVVGGAELPGLTWKAEKEGVVKFIATKDGYNDTAEITVNVTKDNKPNPTSNFIQVGDKSIDLKGSAFFYFVDGQYVYSEEINGKWYVPFRVNTFTIDITETVTATDYDNSGAILFYVEQKEGETTVVFPWDVTNPEQILIASYNGKINGVDFKADKDTKFSIPALTTPGEKDARGTAKFIVEGNDEVSGGVLNSDYDGPYQAYFKIDLTGNGANSIKSLRSGIKVDNVDFSSMRRK</sequence>
<dbReference type="RefSeq" id="WP_155093084.1">
    <property type="nucleotide sequence ID" value="NZ_CP102754.1"/>
</dbReference>
<keyword evidence="1" id="KW-0732">Signal</keyword>
<dbReference type="OrthoDB" id="1421581at2"/>
<organism evidence="2 3">
    <name type="scientific">Myroides albus</name>
    <dbReference type="NCBI Taxonomy" id="2562892"/>
    <lineage>
        <taxon>Bacteria</taxon>
        <taxon>Pseudomonadati</taxon>
        <taxon>Bacteroidota</taxon>
        <taxon>Flavobacteriia</taxon>
        <taxon>Flavobacteriales</taxon>
        <taxon>Flavobacteriaceae</taxon>
        <taxon>Myroides</taxon>
    </lineage>
</organism>
<feature type="signal peptide" evidence="1">
    <location>
        <begin position="1"/>
        <end position="21"/>
    </location>
</feature>
<keyword evidence="3" id="KW-1185">Reference proteome</keyword>
<evidence type="ECO:0000313" key="3">
    <source>
        <dbReference type="Proteomes" id="UP000438760"/>
    </source>
</evidence>
<accession>A0A6I3LHN2</accession>
<dbReference type="PROSITE" id="PS51257">
    <property type="entry name" value="PROKAR_LIPOPROTEIN"/>
    <property type="match status" value="1"/>
</dbReference>
<proteinExistence type="predicted"/>
<protein>
    <submittedName>
        <fullName evidence="2">Uncharacterized protein</fullName>
    </submittedName>
</protein>
<reference evidence="2 3" key="1">
    <citation type="submission" date="2019-11" db="EMBL/GenBank/DDBJ databases">
        <title>Genome of Strain BIT-d1.</title>
        <authorList>
            <person name="Yang Y."/>
        </authorList>
    </citation>
    <scope>NUCLEOTIDE SEQUENCE [LARGE SCALE GENOMIC DNA]</scope>
    <source>
        <strain evidence="2 3">BIT-d1</strain>
    </source>
</reference>
<dbReference type="AlphaFoldDB" id="A0A6I3LHN2"/>
<name>A0A6I3LHN2_9FLAO</name>
<evidence type="ECO:0000313" key="2">
    <source>
        <dbReference type="EMBL" id="MTG99079.1"/>
    </source>
</evidence>
<gene>
    <name evidence="2" type="ORF">GJV76_13205</name>
</gene>
<evidence type="ECO:0000256" key="1">
    <source>
        <dbReference type="SAM" id="SignalP"/>
    </source>
</evidence>
<feature type="chain" id="PRO_5026106772" evidence="1">
    <location>
        <begin position="22"/>
        <end position="387"/>
    </location>
</feature>